<protein>
    <recommendedName>
        <fullName evidence="1">Protein kinase domain-containing protein</fullName>
    </recommendedName>
</protein>
<dbReference type="InParanoid" id="A0A2K2BS58"/>
<accession>A0A2K2BS58</accession>
<evidence type="ECO:0000313" key="2">
    <source>
        <dbReference type="EMBL" id="PNT52614.2"/>
    </source>
</evidence>
<dbReference type="GO" id="GO:0005524">
    <property type="term" value="F:ATP binding"/>
    <property type="evidence" value="ECO:0007669"/>
    <property type="project" value="InterPro"/>
</dbReference>
<keyword evidence="3" id="KW-1185">Reference proteome</keyword>
<reference evidence="2 3" key="1">
    <citation type="journal article" date="2006" name="Science">
        <title>The genome of black cottonwood, Populus trichocarpa (Torr. &amp; Gray).</title>
        <authorList>
            <person name="Tuskan G.A."/>
            <person name="Difazio S."/>
            <person name="Jansson S."/>
            <person name="Bohlmann J."/>
            <person name="Grigoriev I."/>
            <person name="Hellsten U."/>
            <person name="Putnam N."/>
            <person name="Ralph S."/>
            <person name="Rombauts S."/>
            <person name="Salamov A."/>
            <person name="Schein J."/>
            <person name="Sterck L."/>
            <person name="Aerts A."/>
            <person name="Bhalerao R.R."/>
            <person name="Bhalerao R.P."/>
            <person name="Blaudez D."/>
            <person name="Boerjan W."/>
            <person name="Brun A."/>
            <person name="Brunner A."/>
            <person name="Busov V."/>
            <person name="Campbell M."/>
            <person name="Carlson J."/>
            <person name="Chalot M."/>
            <person name="Chapman J."/>
            <person name="Chen G.L."/>
            <person name="Cooper D."/>
            <person name="Coutinho P.M."/>
            <person name="Couturier J."/>
            <person name="Covert S."/>
            <person name="Cronk Q."/>
            <person name="Cunningham R."/>
            <person name="Davis J."/>
            <person name="Degroeve S."/>
            <person name="Dejardin A."/>
            <person name="Depamphilis C."/>
            <person name="Detter J."/>
            <person name="Dirks B."/>
            <person name="Dubchak I."/>
            <person name="Duplessis S."/>
            <person name="Ehlting J."/>
            <person name="Ellis B."/>
            <person name="Gendler K."/>
            <person name="Goodstein D."/>
            <person name="Gribskov M."/>
            <person name="Grimwood J."/>
            <person name="Groover A."/>
            <person name="Gunter L."/>
            <person name="Hamberger B."/>
            <person name="Heinze B."/>
            <person name="Helariutta Y."/>
            <person name="Henrissat B."/>
            <person name="Holligan D."/>
            <person name="Holt R."/>
            <person name="Huang W."/>
            <person name="Islam-Faridi N."/>
            <person name="Jones S."/>
            <person name="Jones-Rhoades M."/>
            <person name="Jorgensen R."/>
            <person name="Joshi C."/>
            <person name="Kangasjarvi J."/>
            <person name="Karlsson J."/>
            <person name="Kelleher C."/>
            <person name="Kirkpatrick R."/>
            <person name="Kirst M."/>
            <person name="Kohler A."/>
            <person name="Kalluri U."/>
            <person name="Larimer F."/>
            <person name="Leebens-Mack J."/>
            <person name="Leple J.C."/>
            <person name="Locascio P."/>
            <person name="Lou Y."/>
            <person name="Lucas S."/>
            <person name="Martin F."/>
            <person name="Montanini B."/>
            <person name="Napoli C."/>
            <person name="Nelson D.R."/>
            <person name="Nelson C."/>
            <person name="Nieminen K."/>
            <person name="Nilsson O."/>
            <person name="Pereda V."/>
            <person name="Peter G."/>
            <person name="Philippe R."/>
            <person name="Pilate G."/>
            <person name="Poliakov A."/>
            <person name="Razumovskaya J."/>
            <person name="Richardson P."/>
            <person name="Rinaldi C."/>
            <person name="Ritland K."/>
            <person name="Rouze P."/>
            <person name="Ryaboy D."/>
            <person name="Schmutz J."/>
            <person name="Schrader J."/>
            <person name="Segerman B."/>
            <person name="Shin H."/>
            <person name="Siddiqui A."/>
            <person name="Sterky F."/>
            <person name="Terry A."/>
            <person name="Tsai C.J."/>
            <person name="Uberbacher E."/>
            <person name="Unneberg P."/>
            <person name="Vahala J."/>
            <person name="Wall K."/>
            <person name="Wessler S."/>
            <person name="Yang G."/>
            <person name="Yin T."/>
            <person name="Douglas C."/>
            <person name="Marra M."/>
            <person name="Sandberg G."/>
            <person name="Van de Peer Y."/>
            <person name="Rokhsar D."/>
        </authorList>
    </citation>
    <scope>NUCLEOTIDE SEQUENCE [LARGE SCALE GENOMIC DNA]</scope>
    <source>
        <strain evidence="3">cv. Nisqually</strain>
    </source>
</reference>
<dbReference type="EMBL" id="CM009290">
    <property type="protein sequence ID" value="PNT52614.2"/>
    <property type="molecule type" value="Genomic_DNA"/>
</dbReference>
<dbReference type="GO" id="GO:0007165">
    <property type="term" value="P:signal transduction"/>
    <property type="evidence" value="ECO:0000318"/>
    <property type="project" value="GO_Central"/>
</dbReference>
<gene>
    <name evidence="2" type="ORF">POPTR_001G042400v4</name>
</gene>
<dbReference type="InterPro" id="IPR000719">
    <property type="entry name" value="Prot_kinase_dom"/>
</dbReference>
<dbReference type="GO" id="GO:0004672">
    <property type="term" value="F:protein kinase activity"/>
    <property type="evidence" value="ECO:0000318"/>
    <property type="project" value="GO_Central"/>
</dbReference>
<name>A0A2K2BS58_POPTR</name>
<dbReference type="InterPro" id="IPR011009">
    <property type="entry name" value="Kinase-like_dom_sf"/>
</dbReference>
<dbReference type="PROSITE" id="PS50011">
    <property type="entry name" value="PROTEIN_KINASE_DOM"/>
    <property type="match status" value="1"/>
</dbReference>
<proteinExistence type="predicted"/>
<dbReference type="Proteomes" id="UP000006729">
    <property type="component" value="Chromosome 1"/>
</dbReference>
<dbReference type="STRING" id="3694.A0A2K2BS58"/>
<dbReference type="SUPFAM" id="SSF56112">
    <property type="entry name" value="Protein kinase-like (PK-like)"/>
    <property type="match status" value="1"/>
</dbReference>
<dbReference type="AlphaFoldDB" id="A0A2K2BS58"/>
<dbReference type="Gene3D" id="1.10.510.10">
    <property type="entry name" value="Transferase(Phosphotransferase) domain 1"/>
    <property type="match status" value="1"/>
</dbReference>
<organism evidence="2 3">
    <name type="scientific">Populus trichocarpa</name>
    <name type="common">Western balsam poplar</name>
    <name type="synonym">Populus balsamifera subsp. trichocarpa</name>
    <dbReference type="NCBI Taxonomy" id="3694"/>
    <lineage>
        <taxon>Eukaryota</taxon>
        <taxon>Viridiplantae</taxon>
        <taxon>Streptophyta</taxon>
        <taxon>Embryophyta</taxon>
        <taxon>Tracheophyta</taxon>
        <taxon>Spermatophyta</taxon>
        <taxon>Magnoliopsida</taxon>
        <taxon>eudicotyledons</taxon>
        <taxon>Gunneridae</taxon>
        <taxon>Pentapetalae</taxon>
        <taxon>rosids</taxon>
        <taxon>fabids</taxon>
        <taxon>Malpighiales</taxon>
        <taxon>Salicaceae</taxon>
        <taxon>Saliceae</taxon>
        <taxon>Populus</taxon>
    </lineage>
</organism>
<comment type="caution">
    <text evidence="2">The sequence shown here is derived from an EMBL/GenBank/DDBJ whole genome shotgun (WGS) entry which is preliminary data.</text>
</comment>
<sequence length="395" mass="43219">MKGKAKHVVGGGGEESMKYSNNNGGVAWSRGPLLGKGGFGSVYLASLKSPKSRNGYYPPVMAVKSAEVSASCSLQKEKEVFNCLNGCPFIIKCFGEETTRDGGGEMFYNVLLEYASGGTLAGLIKKSDGVGLPELDVKRYTRSILEGIHYIHSHGYVHCDLKPENILLVSSSTKAGEFVAKIGDFGLAKKSEKRNKKRKIDPYLRGTTLYMAPETVANHVQEPPCDIWALGCVVLEMLTGKQAWDVKPDVTIEELKRKIGDGYELPKMPSEVSKDAKDFLKRCFVANPMFRFTAEMLLDEPFVSGVDLDGGEFVETLDAESVEWTDTLCGTDDEFSGSSFYEEWSFTSDEGSCFSPWSDDEEGITSNVDAMTHASRVEENAVQQYLPTCTIPAGA</sequence>
<dbReference type="PANTHER" id="PTHR48011">
    <property type="entry name" value="CCR4-NOT TRANSCRIPTIONAL COMPLEX SUBUNIT CAF120-RELATED"/>
    <property type="match status" value="1"/>
</dbReference>
<dbReference type="InterPro" id="IPR052751">
    <property type="entry name" value="Plant_MAPKKK"/>
</dbReference>
<evidence type="ECO:0000313" key="3">
    <source>
        <dbReference type="Proteomes" id="UP000006729"/>
    </source>
</evidence>
<evidence type="ECO:0000259" key="1">
    <source>
        <dbReference type="PROSITE" id="PS50011"/>
    </source>
</evidence>
<dbReference type="PANTHER" id="PTHR48011:SF56">
    <property type="entry name" value="PROTEIN KINASE DOMAIN-CONTAINING PROTEIN"/>
    <property type="match status" value="1"/>
</dbReference>